<evidence type="ECO:0000313" key="3">
    <source>
        <dbReference type="Proteomes" id="UP000599578"/>
    </source>
</evidence>
<proteinExistence type="predicted"/>
<comment type="caution">
    <text evidence="2">The sequence shown here is derived from an EMBL/GenBank/DDBJ whole genome shotgun (WGS) entry which is preliminary data.</text>
</comment>
<keyword evidence="1" id="KW-1133">Transmembrane helix</keyword>
<dbReference type="Proteomes" id="UP000599578">
    <property type="component" value="Unassembled WGS sequence"/>
</dbReference>
<protein>
    <submittedName>
        <fullName evidence="2">Uncharacterized protein</fullName>
    </submittedName>
</protein>
<keyword evidence="3" id="KW-1185">Reference proteome</keyword>
<feature type="transmembrane region" description="Helical" evidence="1">
    <location>
        <begin position="18"/>
        <end position="40"/>
    </location>
</feature>
<gene>
    <name evidence="2" type="ORF">GCM10011348_26810</name>
</gene>
<keyword evidence="1" id="KW-0472">Membrane</keyword>
<organism evidence="2 3">
    <name type="scientific">Marinobacterium nitratireducens</name>
    <dbReference type="NCBI Taxonomy" id="518897"/>
    <lineage>
        <taxon>Bacteria</taxon>
        <taxon>Pseudomonadati</taxon>
        <taxon>Pseudomonadota</taxon>
        <taxon>Gammaproteobacteria</taxon>
        <taxon>Oceanospirillales</taxon>
        <taxon>Oceanospirillaceae</taxon>
        <taxon>Marinobacterium</taxon>
    </lineage>
</organism>
<keyword evidence="1" id="KW-0812">Transmembrane</keyword>
<sequence length="234" mass="25929">MSGSVDPGSVLKAGWRSLILKFGGAVLILAMIAVIASFFVTVTHEDAVHYLGRTSASQLSTLHPGALYAVDDHRILGSYLCEYAVEEGDIIEAPPRHYEFYNQAGVMLPFLAALNTSLWGGTETSQDWGESEAFYRKWEVREVSFISSRRPVKKICEQRVVQALNSGKKVCSVNSVINRLGDNAPYAVQFDNFCLIKCNSDDSTVCRPAEFPQLDDIAWTTRMKGRLDLITQSP</sequence>
<name>A0A918DU32_9GAMM</name>
<evidence type="ECO:0000256" key="1">
    <source>
        <dbReference type="SAM" id="Phobius"/>
    </source>
</evidence>
<evidence type="ECO:0000313" key="2">
    <source>
        <dbReference type="EMBL" id="GGO83321.1"/>
    </source>
</evidence>
<reference evidence="2 3" key="1">
    <citation type="journal article" date="2014" name="Int. J. Syst. Evol. Microbiol.">
        <title>Complete genome sequence of Corynebacterium casei LMG S-19264T (=DSM 44701T), isolated from a smear-ripened cheese.</title>
        <authorList>
            <consortium name="US DOE Joint Genome Institute (JGI-PGF)"/>
            <person name="Walter F."/>
            <person name="Albersmeier A."/>
            <person name="Kalinowski J."/>
            <person name="Ruckert C."/>
        </authorList>
    </citation>
    <scope>NUCLEOTIDE SEQUENCE [LARGE SCALE GENOMIC DNA]</scope>
    <source>
        <strain evidence="2 3">CGMCC 1.7286</strain>
    </source>
</reference>
<dbReference type="AlphaFoldDB" id="A0A918DU32"/>
<dbReference type="EMBL" id="BMLT01000006">
    <property type="protein sequence ID" value="GGO83321.1"/>
    <property type="molecule type" value="Genomic_DNA"/>
</dbReference>
<dbReference type="RefSeq" id="WP_188861118.1">
    <property type="nucleotide sequence ID" value="NZ_BMLT01000006.1"/>
</dbReference>
<accession>A0A918DU32</accession>